<accession>A0AAV3PX87</accession>
<name>A0AAV3PX87_LITER</name>
<gene>
    <name evidence="3" type="ORF">LIER_38169</name>
</gene>
<dbReference type="EMBL" id="BAABME010019047">
    <property type="protein sequence ID" value="GAA0155865.1"/>
    <property type="molecule type" value="Genomic_DNA"/>
</dbReference>
<organism evidence="3 4">
    <name type="scientific">Lithospermum erythrorhizon</name>
    <name type="common">Purple gromwell</name>
    <name type="synonym">Lithospermum officinale var. erythrorhizon</name>
    <dbReference type="NCBI Taxonomy" id="34254"/>
    <lineage>
        <taxon>Eukaryota</taxon>
        <taxon>Viridiplantae</taxon>
        <taxon>Streptophyta</taxon>
        <taxon>Embryophyta</taxon>
        <taxon>Tracheophyta</taxon>
        <taxon>Spermatophyta</taxon>
        <taxon>Magnoliopsida</taxon>
        <taxon>eudicotyledons</taxon>
        <taxon>Gunneridae</taxon>
        <taxon>Pentapetalae</taxon>
        <taxon>asterids</taxon>
        <taxon>lamiids</taxon>
        <taxon>Boraginales</taxon>
        <taxon>Boraginaceae</taxon>
        <taxon>Boraginoideae</taxon>
        <taxon>Lithospermeae</taxon>
        <taxon>Lithospermum</taxon>
    </lineage>
</organism>
<evidence type="ECO:0000256" key="2">
    <source>
        <dbReference type="SAM" id="MobiDB-lite"/>
    </source>
</evidence>
<reference evidence="3 4" key="1">
    <citation type="submission" date="2024-01" db="EMBL/GenBank/DDBJ databases">
        <title>The complete chloroplast genome sequence of Lithospermum erythrorhizon: insights into the phylogenetic relationship among Boraginaceae species and the maternal lineages of purple gromwells.</title>
        <authorList>
            <person name="Okada T."/>
            <person name="Watanabe K."/>
        </authorList>
    </citation>
    <scope>NUCLEOTIDE SEQUENCE [LARGE SCALE GENOMIC DNA]</scope>
</reference>
<proteinExistence type="predicted"/>
<feature type="region of interest" description="Disordered" evidence="2">
    <location>
        <begin position="55"/>
        <end position="76"/>
    </location>
</feature>
<keyword evidence="4" id="KW-1185">Reference proteome</keyword>
<protein>
    <submittedName>
        <fullName evidence="3">Uncharacterized protein</fullName>
    </submittedName>
</protein>
<dbReference type="AlphaFoldDB" id="A0AAV3PX87"/>
<feature type="compositionally biased region" description="Basic and acidic residues" evidence="2">
    <location>
        <begin position="1"/>
        <end position="10"/>
    </location>
</feature>
<evidence type="ECO:0000256" key="1">
    <source>
        <dbReference type="SAM" id="Coils"/>
    </source>
</evidence>
<feature type="region of interest" description="Disordered" evidence="2">
    <location>
        <begin position="1"/>
        <end position="43"/>
    </location>
</feature>
<feature type="coiled-coil region" evidence="1">
    <location>
        <begin position="113"/>
        <end position="140"/>
    </location>
</feature>
<keyword evidence="1" id="KW-0175">Coiled coil</keyword>
<sequence>MSKYSPRFDGKSLGFPHPRMSQDQSPLLPADHAPGPTPVGASGHLATVVLDPEDHGEVGSAIPQSSMASRRPPAGPNHEQLISSFSALGDKFFSLQGIQLQSYKGLLSSYEEASESSSRAGQLENELMTLRKKKAQEEGTLQRRLRKLSGVHNTAQEKYAASFHRTEAVKAKLEGMQAKRDSALLERYASKKDKDALKKERESLRAGRDEMLEANDRLLGYLTESQRQAQIMKASLEGVITSNGLSNLVHGFDARRDLLLQLFSFALERTIQVVQARMDE</sequence>
<dbReference type="Proteomes" id="UP001454036">
    <property type="component" value="Unassembled WGS sequence"/>
</dbReference>
<evidence type="ECO:0000313" key="4">
    <source>
        <dbReference type="Proteomes" id="UP001454036"/>
    </source>
</evidence>
<evidence type="ECO:0000313" key="3">
    <source>
        <dbReference type="EMBL" id="GAA0155865.1"/>
    </source>
</evidence>
<comment type="caution">
    <text evidence="3">The sequence shown here is derived from an EMBL/GenBank/DDBJ whole genome shotgun (WGS) entry which is preliminary data.</text>
</comment>